<keyword evidence="5 9" id="KW-0812">Transmembrane</keyword>
<comment type="similarity">
    <text evidence="2">Belongs to the ABC-2 integral membrane protein family.</text>
</comment>
<dbReference type="KEGG" id="lyj:FKV23_13835"/>
<name>A0A514BUP8_9GAMM</name>
<keyword evidence="7" id="KW-0762">Sugar transport</keyword>
<dbReference type="GO" id="GO:0015774">
    <property type="term" value="P:polysaccharide transport"/>
    <property type="evidence" value="ECO:0007669"/>
    <property type="project" value="UniProtKB-KW"/>
</dbReference>
<evidence type="ECO:0000256" key="7">
    <source>
        <dbReference type="ARBA" id="ARBA00023047"/>
    </source>
</evidence>
<feature type="transmembrane region" description="Helical" evidence="9">
    <location>
        <begin position="166"/>
        <end position="192"/>
    </location>
</feature>
<keyword evidence="6 9" id="KW-1133">Transmembrane helix</keyword>
<proteinExistence type="inferred from homology"/>
<evidence type="ECO:0000259" key="10">
    <source>
        <dbReference type="Pfam" id="PF01061"/>
    </source>
</evidence>
<feature type="domain" description="ABC-2 type transporter transmembrane" evidence="10">
    <location>
        <begin position="45"/>
        <end position="247"/>
    </location>
</feature>
<dbReference type="AlphaFoldDB" id="A0A514BUP8"/>
<dbReference type="PANTHER" id="PTHR30413">
    <property type="entry name" value="INNER MEMBRANE TRANSPORT PERMEASE"/>
    <property type="match status" value="1"/>
</dbReference>
<organism evidence="11 12">
    <name type="scientific">Marilutibacter alkalisoli</name>
    <dbReference type="NCBI Taxonomy" id="2591633"/>
    <lineage>
        <taxon>Bacteria</taxon>
        <taxon>Pseudomonadati</taxon>
        <taxon>Pseudomonadota</taxon>
        <taxon>Gammaproteobacteria</taxon>
        <taxon>Lysobacterales</taxon>
        <taxon>Lysobacteraceae</taxon>
        <taxon>Marilutibacter</taxon>
    </lineage>
</organism>
<dbReference type="EMBL" id="CP041242">
    <property type="protein sequence ID" value="QDH71045.1"/>
    <property type="molecule type" value="Genomic_DNA"/>
</dbReference>
<evidence type="ECO:0000256" key="6">
    <source>
        <dbReference type="ARBA" id="ARBA00022989"/>
    </source>
</evidence>
<dbReference type="GO" id="GO:0015920">
    <property type="term" value="P:lipopolysaccharide transport"/>
    <property type="evidence" value="ECO:0007669"/>
    <property type="project" value="TreeGrafter"/>
</dbReference>
<dbReference type="GO" id="GO:0005886">
    <property type="term" value="C:plasma membrane"/>
    <property type="evidence" value="ECO:0007669"/>
    <property type="project" value="UniProtKB-SubCell"/>
</dbReference>
<dbReference type="RefSeq" id="WP_141624377.1">
    <property type="nucleotide sequence ID" value="NZ_CP041242.1"/>
</dbReference>
<protein>
    <recommendedName>
        <fullName evidence="10">ABC-2 type transporter transmembrane domain-containing protein</fullName>
    </recommendedName>
</protein>
<evidence type="ECO:0000313" key="11">
    <source>
        <dbReference type="EMBL" id="QDH71045.1"/>
    </source>
</evidence>
<sequence>MNESIDSSNEVSIRADARGTGAPGYFWRELTESFRHPDFWALSSWLDIIVRARKSRLGIFWLMAPAVVYVFGLGTFFMSMRGLRAGASSGEYYAHVALGAMMFRTLMSTIIGSANVFVGSRAFIMDGHMRLTDYLLQALAKAFFDFCMYVPVVAFALWLAGDINPLGLLLAVPTLFLLYVNALWMAAVFAVIGARLPDFGQLLGNVSIFMFLLTPIIWYPEMMPPESIRGQLMRFNPFFHFVEMFRNPILGEPVEPGTYWYVGIMTVGGLTLATFLYRRYARYVPLWI</sequence>
<feature type="transmembrane region" description="Helical" evidence="9">
    <location>
        <begin position="59"/>
        <end position="80"/>
    </location>
</feature>
<keyword evidence="12" id="KW-1185">Reference proteome</keyword>
<feature type="transmembrane region" description="Helical" evidence="9">
    <location>
        <begin position="199"/>
        <end position="219"/>
    </location>
</feature>
<evidence type="ECO:0000256" key="8">
    <source>
        <dbReference type="ARBA" id="ARBA00023136"/>
    </source>
</evidence>
<comment type="subcellular location">
    <subcellularLocation>
        <location evidence="1">Cell membrane</location>
        <topology evidence="1">Multi-pass membrane protein</topology>
    </subcellularLocation>
</comment>
<evidence type="ECO:0000256" key="4">
    <source>
        <dbReference type="ARBA" id="ARBA00022475"/>
    </source>
</evidence>
<gene>
    <name evidence="11" type="ORF">FKV23_13835</name>
</gene>
<keyword evidence="4" id="KW-1003">Cell membrane</keyword>
<evidence type="ECO:0000256" key="2">
    <source>
        <dbReference type="ARBA" id="ARBA00007783"/>
    </source>
</evidence>
<keyword evidence="3" id="KW-0813">Transport</keyword>
<dbReference type="OrthoDB" id="9796017at2"/>
<dbReference type="GO" id="GO:0140359">
    <property type="term" value="F:ABC-type transporter activity"/>
    <property type="evidence" value="ECO:0007669"/>
    <property type="project" value="InterPro"/>
</dbReference>
<keyword evidence="8 9" id="KW-0472">Membrane</keyword>
<feature type="transmembrane region" description="Helical" evidence="9">
    <location>
        <begin position="92"/>
        <end position="118"/>
    </location>
</feature>
<evidence type="ECO:0000313" key="12">
    <source>
        <dbReference type="Proteomes" id="UP000317199"/>
    </source>
</evidence>
<feature type="transmembrane region" description="Helical" evidence="9">
    <location>
        <begin position="139"/>
        <end position="160"/>
    </location>
</feature>
<dbReference type="Pfam" id="PF01061">
    <property type="entry name" value="ABC2_membrane"/>
    <property type="match status" value="1"/>
</dbReference>
<evidence type="ECO:0000256" key="5">
    <source>
        <dbReference type="ARBA" id="ARBA00022692"/>
    </source>
</evidence>
<reference evidence="11 12" key="1">
    <citation type="submission" date="2019-06" db="EMBL/GenBank/DDBJ databases">
        <title>Lysobacter alkalisoli sp. nov. isolated from saline-alkali soil.</title>
        <authorList>
            <person name="Sun J.-Q."/>
            <person name="Xu L."/>
        </authorList>
    </citation>
    <scope>NUCLEOTIDE SEQUENCE [LARGE SCALE GENOMIC DNA]</scope>
    <source>
        <strain evidence="11 12">SJ-36</strain>
    </source>
</reference>
<evidence type="ECO:0000256" key="1">
    <source>
        <dbReference type="ARBA" id="ARBA00004651"/>
    </source>
</evidence>
<evidence type="ECO:0000256" key="9">
    <source>
        <dbReference type="SAM" id="Phobius"/>
    </source>
</evidence>
<keyword evidence="7" id="KW-0625">Polysaccharide transport</keyword>
<dbReference type="Proteomes" id="UP000317199">
    <property type="component" value="Chromosome"/>
</dbReference>
<dbReference type="PANTHER" id="PTHR30413:SF10">
    <property type="entry name" value="CAPSULE POLYSACCHARIDE EXPORT INNER-MEMBRANE PROTEIN CTRC"/>
    <property type="match status" value="1"/>
</dbReference>
<dbReference type="InterPro" id="IPR013525">
    <property type="entry name" value="ABC2_TM"/>
</dbReference>
<feature type="transmembrane region" description="Helical" evidence="9">
    <location>
        <begin position="258"/>
        <end position="277"/>
    </location>
</feature>
<evidence type="ECO:0000256" key="3">
    <source>
        <dbReference type="ARBA" id="ARBA00022448"/>
    </source>
</evidence>
<accession>A0A514BUP8</accession>